<keyword evidence="1" id="KW-0472">Membrane</keyword>
<protein>
    <submittedName>
        <fullName evidence="2">Uncharacterized protein</fullName>
    </submittedName>
</protein>
<keyword evidence="3" id="KW-1185">Reference proteome</keyword>
<feature type="transmembrane region" description="Helical" evidence="1">
    <location>
        <begin position="145"/>
        <end position="164"/>
    </location>
</feature>
<dbReference type="EMBL" id="JAAVLX010000012">
    <property type="protein sequence ID" value="NOJ43949.1"/>
    <property type="molecule type" value="Genomic_DNA"/>
</dbReference>
<evidence type="ECO:0000313" key="2">
    <source>
        <dbReference type="EMBL" id="NOJ43949.1"/>
    </source>
</evidence>
<evidence type="ECO:0000313" key="3">
    <source>
        <dbReference type="Proteomes" id="UP000544122"/>
    </source>
</evidence>
<evidence type="ECO:0000256" key="1">
    <source>
        <dbReference type="SAM" id="Phobius"/>
    </source>
</evidence>
<reference evidence="2 3" key="1">
    <citation type="submission" date="2020-03" db="EMBL/GenBank/DDBJ databases">
        <title>Bradyrhizobium diversity isolated from nodules of Indigofera sp.</title>
        <authorList>
            <person name="Klepa M."/>
            <person name="Helene L."/>
            <person name="Hungria M."/>
        </authorList>
    </citation>
    <scope>NUCLEOTIDE SEQUENCE [LARGE SCALE GENOMIC DNA]</scope>
    <source>
        <strain evidence="2 3">WSM 1791</strain>
    </source>
</reference>
<dbReference type="RefSeq" id="WP_171583132.1">
    <property type="nucleotide sequence ID" value="NZ_JAAVLX010000012.1"/>
</dbReference>
<comment type="caution">
    <text evidence="2">The sequence shown here is derived from an EMBL/GenBank/DDBJ whole genome shotgun (WGS) entry which is preliminary data.</text>
</comment>
<name>A0A7Y4LZ50_9BRAD</name>
<accession>A0A7Y4LZ50</accession>
<sequence length="165" mass="18413">MSRDNHFANGSTLSVLLDRTLLVLSAVTTAILFIWLLYYSSHGLNLADEGFYLNVIANPFSYAINIPPSLFGFVFDWPYQWAGGDIAVLRMANVTLTMALGWILSFLVNRRLWTVCWPRAAVLSAGIASLALVAFHIWLLLTPNYYTLNIQSVLMVMIGLLLAVQ</sequence>
<dbReference type="Proteomes" id="UP000544122">
    <property type="component" value="Unassembled WGS sequence"/>
</dbReference>
<dbReference type="AlphaFoldDB" id="A0A7Y4LZ50"/>
<organism evidence="2 3">
    <name type="scientific">Bradyrhizobium australiense</name>
    <dbReference type="NCBI Taxonomy" id="2721161"/>
    <lineage>
        <taxon>Bacteria</taxon>
        <taxon>Pseudomonadati</taxon>
        <taxon>Pseudomonadota</taxon>
        <taxon>Alphaproteobacteria</taxon>
        <taxon>Hyphomicrobiales</taxon>
        <taxon>Nitrobacteraceae</taxon>
        <taxon>Bradyrhizobium</taxon>
    </lineage>
</organism>
<keyword evidence="1" id="KW-0812">Transmembrane</keyword>
<keyword evidence="1" id="KW-1133">Transmembrane helix</keyword>
<feature type="transmembrane region" description="Helical" evidence="1">
    <location>
        <begin position="20"/>
        <end position="39"/>
    </location>
</feature>
<gene>
    <name evidence="2" type="ORF">HCN58_31140</name>
</gene>
<feature type="transmembrane region" description="Helical" evidence="1">
    <location>
        <begin position="120"/>
        <end position="139"/>
    </location>
</feature>
<feature type="transmembrane region" description="Helical" evidence="1">
    <location>
        <begin position="51"/>
        <end position="75"/>
    </location>
</feature>
<feature type="transmembrane region" description="Helical" evidence="1">
    <location>
        <begin position="87"/>
        <end position="108"/>
    </location>
</feature>
<proteinExistence type="predicted"/>